<keyword evidence="5" id="KW-0813">Transport</keyword>
<evidence type="ECO:0000256" key="3">
    <source>
        <dbReference type="ARBA" id="ARBA00022989"/>
    </source>
</evidence>
<dbReference type="InterPro" id="IPR015943">
    <property type="entry name" value="WD40/YVTN_repeat-like_dom_sf"/>
</dbReference>
<organism evidence="7 8">
    <name type="scientific">Candidatus Nitrohelix vancouverensis</name>
    <dbReference type="NCBI Taxonomy" id="2705534"/>
    <lineage>
        <taxon>Bacteria</taxon>
        <taxon>Pseudomonadati</taxon>
        <taxon>Nitrospinota/Tectimicrobiota group</taxon>
        <taxon>Nitrospinota</taxon>
        <taxon>Nitrospinia</taxon>
        <taxon>Nitrospinales</taxon>
        <taxon>Nitrospinaceae</taxon>
        <taxon>Candidatus Nitrohelix</taxon>
    </lineage>
</organism>
<evidence type="ECO:0000259" key="6">
    <source>
        <dbReference type="PROSITE" id="PS50928"/>
    </source>
</evidence>
<dbReference type="GO" id="GO:0005886">
    <property type="term" value="C:plasma membrane"/>
    <property type="evidence" value="ECO:0007669"/>
    <property type="project" value="UniProtKB-SubCell"/>
</dbReference>
<feature type="transmembrane region" description="Helical" evidence="5">
    <location>
        <begin position="567"/>
        <end position="585"/>
    </location>
</feature>
<evidence type="ECO:0000256" key="5">
    <source>
        <dbReference type="RuleBase" id="RU363032"/>
    </source>
</evidence>
<evidence type="ECO:0000313" key="8">
    <source>
        <dbReference type="Proteomes" id="UP000594464"/>
    </source>
</evidence>
<keyword evidence="4 5" id="KW-0472">Membrane</keyword>
<evidence type="ECO:0000313" key="7">
    <source>
        <dbReference type="EMBL" id="QPJ65143.1"/>
    </source>
</evidence>
<reference evidence="8" key="1">
    <citation type="submission" date="2020-02" db="EMBL/GenBank/DDBJ databases">
        <title>Genomic and physiological characterization of two novel Nitrospinaceae genera.</title>
        <authorList>
            <person name="Mueller A.J."/>
            <person name="Jung M.-Y."/>
            <person name="Strachan C.R."/>
            <person name="Herbold C.W."/>
            <person name="Kirkegaard R.H."/>
            <person name="Daims H."/>
        </authorList>
    </citation>
    <scope>NUCLEOTIDE SEQUENCE [LARGE SCALE GENOMIC DNA]</scope>
</reference>
<dbReference type="SUPFAM" id="SSF50978">
    <property type="entry name" value="WD40 repeat-like"/>
    <property type="match status" value="1"/>
</dbReference>
<keyword evidence="2 5" id="KW-0812">Transmembrane</keyword>
<feature type="transmembrane region" description="Helical" evidence="5">
    <location>
        <begin position="661"/>
        <end position="682"/>
    </location>
</feature>
<feature type="transmembrane region" description="Helical" evidence="5">
    <location>
        <begin position="500"/>
        <end position="521"/>
    </location>
</feature>
<dbReference type="SUPFAM" id="SSF161098">
    <property type="entry name" value="MetI-like"/>
    <property type="match status" value="1"/>
</dbReference>
<comment type="subcellular location">
    <subcellularLocation>
        <location evidence="1 5">Cell membrane</location>
        <topology evidence="1 5">Multi-pass membrane protein</topology>
    </subcellularLocation>
</comment>
<feature type="transmembrane region" description="Helical" evidence="5">
    <location>
        <begin position="527"/>
        <end position="547"/>
    </location>
</feature>
<feature type="transmembrane region" description="Helical" evidence="5">
    <location>
        <begin position="468"/>
        <end position="488"/>
    </location>
</feature>
<accession>A0A7T0C278</accession>
<dbReference type="EMBL" id="CP048620">
    <property type="protein sequence ID" value="QPJ65143.1"/>
    <property type="molecule type" value="Genomic_DNA"/>
</dbReference>
<dbReference type="PROSITE" id="PS50928">
    <property type="entry name" value="ABC_TM1"/>
    <property type="match status" value="1"/>
</dbReference>
<comment type="similarity">
    <text evidence="5">Belongs to the binding-protein-dependent transport system permease family.</text>
</comment>
<name>A0A7T0C278_9BACT</name>
<dbReference type="GO" id="GO:0055085">
    <property type="term" value="P:transmembrane transport"/>
    <property type="evidence" value="ECO:0007669"/>
    <property type="project" value="InterPro"/>
</dbReference>
<feature type="transmembrane region" description="Helical" evidence="5">
    <location>
        <begin position="726"/>
        <end position="748"/>
    </location>
</feature>
<keyword evidence="3 5" id="KW-1133">Transmembrane helix</keyword>
<dbReference type="InterPro" id="IPR035906">
    <property type="entry name" value="MetI-like_sf"/>
</dbReference>
<gene>
    <name evidence="7" type="ORF">G3M78_06970</name>
</gene>
<evidence type="ECO:0000256" key="1">
    <source>
        <dbReference type="ARBA" id="ARBA00004651"/>
    </source>
</evidence>
<dbReference type="Gene3D" id="2.130.10.10">
    <property type="entry name" value="YVTN repeat-like/Quinoprotein amine dehydrogenase"/>
    <property type="match status" value="1"/>
</dbReference>
<dbReference type="KEGG" id="nva:G3M78_06970"/>
<proteinExistence type="inferred from homology"/>
<feature type="domain" description="ABC transmembrane type-1" evidence="6">
    <location>
        <begin position="460"/>
        <end position="748"/>
    </location>
</feature>
<dbReference type="InterPro" id="IPR000515">
    <property type="entry name" value="MetI-like"/>
</dbReference>
<evidence type="ECO:0000256" key="4">
    <source>
        <dbReference type="ARBA" id="ARBA00023136"/>
    </source>
</evidence>
<dbReference type="CDD" id="cd06261">
    <property type="entry name" value="TM_PBP2"/>
    <property type="match status" value="1"/>
</dbReference>
<feature type="transmembrane region" description="Helical" evidence="5">
    <location>
        <begin position="613"/>
        <end position="632"/>
    </location>
</feature>
<dbReference type="PANTHER" id="PTHR42727:SF1">
    <property type="entry name" value="PHOSPHATE TRANSPORT SYSTEM PERMEASE"/>
    <property type="match status" value="1"/>
</dbReference>
<protein>
    <submittedName>
        <fullName evidence="7">ABC transporter permease subunit</fullName>
    </submittedName>
</protein>
<dbReference type="Gene3D" id="1.10.3720.10">
    <property type="entry name" value="MetI-like"/>
    <property type="match status" value="1"/>
</dbReference>
<evidence type="ECO:0000256" key="2">
    <source>
        <dbReference type="ARBA" id="ARBA00022692"/>
    </source>
</evidence>
<sequence length="762" mass="82478">MSKTPSSDSSAEATAQASRPASSIFDTTLSKAKLKRRLADKIASGVVTLGGTIIIFSILAILLVIVIEALPLFQDPTVELKEKKAGAVQEPTYGLGVDEYQKVAYVIGSEGIQFFNLPDWHPADAIPLNQLQGATITGAAHSPNGAAALGLSNGSVLPVTMAFDVVYGEDQKTVQPRLDEGDALVMSETGQPITVVGFSKREAQTTIAAGTGGNEISTAQIKVKRSLMGGVKRKVKQAHWNLPVQGEITALAVDVSGNSVLVGTSSGQILKVNINSEDPKNAIFVVGATANSGVGVSFLNFLNGGYTLIVGDTEGRIKSYHLDKDHPAGKLKHIYEFDKNQSPPRAMTISLRDKGFFTASEDGSIEYRYGTTGETQFSIDGSKGVYFTQLALSPKNNALLALDTKGDFYHWDVDNPHPSISLKGLFGKIWYEGHDEPKYIWQSTGGSDDFESKYSLMPLIFGTMKGTFYAMVFALPLALLAAFYSSQFMHPRLNEITKPAVELMATLPTVALGFVGALIVAPLLEKYFVGFVLFPLLAMLFAFLGWWSERRWKLGQRCGLKPGMEMILLFPLVLLGAVGSIYIGGQMEQGLMDGDFRYWLLELFQINYDQRNALVVGIAMGFAIVPLIFTIAEDSLSNVPFHLRAGSLALGATPWQTAVKVILPVALPGIFSAVMIGFGRAVGETMIVLMATGNTPIMDWSVFNGFRAMSANIAVELPEAPEGGSLYRVLFLMAFLLFIITFATNTVAELVRLKLRQKFKAL</sequence>
<dbReference type="InterPro" id="IPR036322">
    <property type="entry name" value="WD40_repeat_dom_sf"/>
</dbReference>
<dbReference type="AlphaFoldDB" id="A0A7T0C278"/>
<feature type="transmembrane region" description="Helical" evidence="5">
    <location>
        <begin position="42"/>
        <end position="67"/>
    </location>
</feature>
<dbReference type="Pfam" id="PF00528">
    <property type="entry name" value="BPD_transp_1"/>
    <property type="match status" value="1"/>
</dbReference>
<dbReference type="PANTHER" id="PTHR42727">
    <property type="entry name" value="PHOSPHATE TRANSPORT SYSTEM PERMEASE PROTEIN"/>
    <property type="match status" value="1"/>
</dbReference>
<dbReference type="Proteomes" id="UP000594464">
    <property type="component" value="Chromosome"/>
</dbReference>